<feature type="compositionally biased region" description="Basic and acidic residues" evidence="5">
    <location>
        <begin position="540"/>
        <end position="551"/>
    </location>
</feature>
<protein>
    <recommendedName>
        <fullName evidence="4">Pescadillo homolog</fullName>
    </recommendedName>
    <alternativeName>
        <fullName evidence="4">Nucleolar protein 7 homolog</fullName>
    </alternativeName>
</protein>
<evidence type="ECO:0000256" key="2">
    <source>
        <dbReference type="ARBA" id="ARBA00022552"/>
    </source>
</evidence>
<keyword evidence="3 4" id="KW-0539">Nucleus</keyword>
<feature type="region of interest" description="Disordered" evidence="5">
    <location>
        <begin position="311"/>
        <end position="332"/>
    </location>
</feature>
<comment type="similarity">
    <text evidence="4">Belongs to the pescadillo family.</text>
</comment>
<feature type="domain" description="BRCT" evidence="6">
    <location>
        <begin position="364"/>
        <end position="470"/>
    </location>
</feature>
<dbReference type="SMART" id="SM00292">
    <property type="entry name" value="BRCT"/>
    <property type="match status" value="1"/>
</dbReference>
<evidence type="ECO:0000313" key="8">
    <source>
        <dbReference type="Proteomes" id="UP001498771"/>
    </source>
</evidence>
<name>A0ABR1EYV3_9ASCO</name>
<organism evidence="7 8">
    <name type="scientific">Myxozyma melibiosi</name>
    <dbReference type="NCBI Taxonomy" id="54550"/>
    <lineage>
        <taxon>Eukaryota</taxon>
        <taxon>Fungi</taxon>
        <taxon>Dikarya</taxon>
        <taxon>Ascomycota</taxon>
        <taxon>Saccharomycotina</taxon>
        <taxon>Lipomycetes</taxon>
        <taxon>Lipomycetales</taxon>
        <taxon>Lipomycetaceae</taxon>
        <taxon>Myxozyma</taxon>
    </lineage>
</organism>
<feature type="compositionally biased region" description="Acidic residues" evidence="5">
    <location>
        <begin position="491"/>
        <end position="539"/>
    </location>
</feature>
<keyword evidence="2 4" id="KW-0698">rRNA processing</keyword>
<sequence>MRIKKRHQAGAAKNFITRTQAVKKLQLSLADFRRICIFKGIYPRAPRSAKKANKGSTAPTTFYYTKDIQYLLHEPVIQKFREHKIFARKLSRALGRGDVSDAKKLDDNRPRYTLDRIIKERYPTFLDAVRDLDDALSMLFLFAAMPATDRVSAKITADAERLCNQWMAYVARERALRKVFVSIKGVYYEAEIKGQEVVWLVPFKFPQNIPTDIDFRIMLTFLEFYVTLLQFVLYKLYADAGLVYPPKIDAAKEEGVGGLSAYILESKKDKNLLAVQDAESAEADESAKAAISESEMTARAQTISSAISKVQEADADAENTAQDETTEAEEASEAKLDEFTAIPSTTSAVSDILPQPDEISAEDALKSLLAPFTIYVGREVPLDILEFAILSLGGRVISESALDSYVDDEDEEVVEQRKLEVENLVKSVTHQICDRPVLASRVPGRIYVQPQWVFDSLNKGRLLPVDEYAVGATLPPHLSPWGDAVGYDPENAVEDDEDDDESVDGEMDVDDGDEDEEEEEEELVATTAGDEDEDEEEDEALAHQRELEAEAKGVTFSSSSTAPAGKKRKRAAAADEKPARKLSAAEKQAREEKELRKIMMTNKQKKLYNQMQYGINKKEQKKDLLKSKRRKVEKTKATANLNDGDQKKKGGKKGKK</sequence>
<evidence type="ECO:0000256" key="5">
    <source>
        <dbReference type="SAM" id="MobiDB-lite"/>
    </source>
</evidence>
<comment type="subcellular location">
    <subcellularLocation>
        <location evidence="4">Nucleus</location>
        <location evidence="4">Nucleolus</location>
    </subcellularLocation>
    <subcellularLocation>
        <location evidence="4">Nucleus</location>
        <location evidence="4">Nucleoplasm</location>
    </subcellularLocation>
</comment>
<proteinExistence type="inferred from homology"/>
<dbReference type="RefSeq" id="XP_064765755.1">
    <property type="nucleotide sequence ID" value="XM_064914836.1"/>
</dbReference>
<evidence type="ECO:0000256" key="4">
    <source>
        <dbReference type="HAMAP-Rule" id="MF_03028"/>
    </source>
</evidence>
<comment type="caution">
    <text evidence="7">The sequence shown here is derived from an EMBL/GenBank/DDBJ whole genome shotgun (WGS) entry which is preliminary data.</text>
</comment>
<dbReference type="CDD" id="cd17709">
    <property type="entry name" value="BRCT_pescadillo_like"/>
    <property type="match status" value="1"/>
</dbReference>
<dbReference type="InterPro" id="IPR036420">
    <property type="entry name" value="BRCT_dom_sf"/>
</dbReference>
<dbReference type="EMBL" id="JBBJBU010000015">
    <property type="protein sequence ID" value="KAK7202722.1"/>
    <property type="molecule type" value="Genomic_DNA"/>
</dbReference>
<evidence type="ECO:0000313" key="7">
    <source>
        <dbReference type="EMBL" id="KAK7202722.1"/>
    </source>
</evidence>
<keyword evidence="1 4" id="KW-0690">Ribosome biogenesis</keyword>
<dbReference type="HAMAP" id="MF_03028">
    <property type="entry name" value="Pescadillo"/>
    <property type="match status" value="1"/>
</dbReference>
<dbReference type="Pfam" id="PF06732">
    <property type="entry name" value="Pescadillo_N"/>
    <property type="match status" value="1"/>
</dbReference>
<gene>
    <name evidence="4" type="primary">NOP7</name>
    <name evidence="7" type="ORF">BZA70DRAFT_307699</name>
</gene>
<accession>A0ABR1EYV3</accession>
<evidence type="ECO:0000256" key="1">
    <source>
        <dbReference type="ARBA" id="ARBA00022517"/>
    </source>
</evidence>
<comment type="function">
    <text evidence="4">Component of the NOP7 complex, which is required for maturation of the 25S and 5.8S ribosomal RNAs and formation of the 60S ribosome.</text>
</comment>
<evidence type="ECO:0000259" key="6">
    <source>
        <dbReference type="PROSITE" id="PS50172"/>
    </source>
</evidence>
<evidence type="ECO:0000256" key="3">
    <source>
        <dbReference type="ARBA" id="ARBA00023242"/>
    </source>
</evidence>
<reference evidence="7 8" key="1">
    <citation type="submission" date="2024-03" db="EMBL/GenBank/DDBJ databases">
        <title>Genome-scale model development and genomic sequencing of the oleaginous clade Lipomyces.</title>
        <authorList>
            <consortium name="Lawrence Berkeley National Laboratory"/>
            <person name="Czajka J.J."/>
            <person name="Han Y."/>
            <person name="Kim J."/>
            <person name="Mondo S.J."/>
            <person name="Hofstad B.A."/>
            <person name="Robles A."/>
            <person name="Haridas S."/>
            <person name="Riley R."/>
            <person name="LaButti K."/>
            <person name="Pangilinan J."/>
            <person name="Andreopoulos W."/>
            <person name="Lipzen A."/>
            <person name="Yan J."/>
            <person name="Wang M."/>
            <person name="Ng V."/>
            <person name="Grigoriev I.V."/>
            <person name="Spatafora J.W."/>
            <person name="Magnuson J.K."/>
            <person name="Baker S.E."/>
            <person name="Pomraning K.R."/>
        </authorList>
    </citation>
    <scope>NUCLEOTIDE SEQUENCE [LARGE SCALE GENOMIC DNA]</scope>
    <source>
        <strain evidence="7 8">Phaff 52-87</strain>
    </source>
</reference>
<dbReference type="PANTHER" id="PTHR12221:SF6">
    <property type="entry name" value="PESCADILLO HOMOLOG"/>
    <property type="match status" value="1"/>
</dbReference>
<dbReference type="PANTHER" id="PTHR12221">
    <property type="entry name" value="PESCADILLO - RELATED"/>
    <property type="match status" value="1"/>
</dbReference>
<dbReference type="Proteomes" id="UP001498771">
    <property type="component" value="Unassembled WGS sequence"/>
</dbReference>
<dbReference type="InterPro" id="IPR010613">
    <property type="entry name" value="PES"/>
</dbReference>
<feature type="compositionally biased region" description="Basic and acidic residues" evidence="5">
    <location>
        <begin position="572"/>
        <end position="597"/>
    </location>
</feature>
<feature type="compositionally biased region" description="Basic and acidic residues" evidence="5">
    <location>
        <begin position="616"/>
        <end position="626"/>
    </location>
</feature>
<dbReference type="PROSITE" id="PS50172">
    <property type="entry name" value="BRCT"/>
    <property type="match status" value="1"/>
</dbReference>
<feature type="region of interest" description="Disordered" evidence="5">
    <location>
        <begin position="475"/>
        <end position="656"/>
    </location>
</feature>
<keyword evidence="8" id="KW-1185">Reference proteome</keyword>
<dbReference type="SUPFAM" id="SSF52113">
    <property type="entry name" value="BRCT domain"/>
    <property type="match status" value="1"/>
</dbReference>
<comment type="subunit">
    <text evidence="4">Component of the NOP7 complex, composed of ERB1, NOP7 and YTM1. Within the NOP7 complex ERB1 appears to interact directly with NOP7 and YTM1. The NOP7 complex also associates with the 66S pre-ribosome.</text>
</comment>
<dbReference type="GeneID" id="90040348"/>
<dbReference type="InterPro" id="IPR001357">
    <property type="entry name" value="BRCT_dom"/>
</dbReference>
<dbReference type="Gene3D" id="3.40.50.10190">
    <property type="entry name" value="BRCT domain"/>
    <property type="match status" value="1"/>
</dbReference>